<reference evidence="3 4" key="1">
    <citation type="submission" date="2018-05" db="EMBL/GenBank/DDBJ databases">
        <title>Genomic Encyclopedia of Type Strains, Phase IV (KMG-IV): sequencing the most valuable type-strain genomes for metagenomic binning, comparative biology and taxonomic classification.</title>
        <authorList>
            <person name="Goeker M."/>
        </authorList>
    </citation>
    <scope>NUCLEOTIDE SEQUENCE [LARGE SCALE GENOMIC DNA]</scope>
    <source>
        <strain evidence="3 4">DSM 28556</strain>
    </source>
</reference>
<dbReference type="AlphaFoldDB" id="A0A2V3W8L1"/>
<dbReference type="PANTHER" id="PTHR43022">
    <property type="entry name" value="PROTEIN SMF"/>
    <property type="match status" value="1"/>
</dbReference>
<evidence type="ECO:0000313" key="3">
    <source>
        <dbReference type="EMBL" id="PXW88595.1"/>
    </source>
</evidence>
<protein>
    <submittedName>
        <fullName evidence="3">DNA processing protein</fullName>
    </submittedName>
</protein>
<keyword evidence="4" id="KW-1185">Reference proteome</keyword>
<dbReference type="EMBL" id="QJJQ01000003">
    <property type="protein sequence ID" value="PXW88595.1"/>
    <property type="molecule type" value="Genomic_DNA"/>
</dbReference>
<dbReference type="PANTHER" id="PTHR43022:SF1">
    <property type="entry name" value="PROTEIN SMF"/>
    <property type="match status" value="1"/>
</dbReference>
<comment type="caution">
    <text evidence="3">The sequence shown here is derived from an EMBL/GenBank/DDBJ whole genome shotgun (WGS) entry which is preliminary data.</text>
</comment>
<comment type="similarity">
    <text evidence="1">Belongs to the DprA/Smf family.</text>
</comment>
<evidence type="ECO:0000259" key="2">
    <source>
        <dbReference type="Pfam" id="PF02481"/>
    </source>
</evidence>
<proteinExistence type="inferred from homology"/>
<dbReference type="InterPro" id="IPR003488">
    <property type="entry name" value="DprA"/>
</dbReference>
<dbReference type="OrthoDB" id="9785707at2"/>
<dbReference type="RefSeq" id="WP_110394435.1">
    <property type="nucleotide sequence ID" value="NZ_JBHUHB010000001.1"/>
</dbReference>
<organism evidence="3 4">
    <name type="scientific">Pseudogracilibacillus auburnensis</name>
    <dbReference type="NCBI Taxonomy" id="1494959"/>
    <lineage>
        <taxon>Bacteria</taxon>
        <taxon>Bacillati</taxon>
        <taxon>Bacillota</taxon>
        <taxon>Bacilli</taxon>
        <taxon>Bacillales</taxon>
        <taxon>Bacillaceae</taxon>
        <taxon>Pseudogracilibacillus</taxon>
    </lineage>
</organism>
<gene>
    <name evidence="3" type="ORF">DFR56_103100</name>
</gene>
<name>A0A2V3W8L1_9BACI</name>
<dbReference type="Proteomes" id="UP000247978">
    <property type="component" value="Unassembled WGS sequence"/>
</dbReference>
<feature type="domain" description="Smf/DprA SLOG" evidence="2">
    <location>
        <begin position="76"/>
        <end position="286"/>
    </location>
</feature>
<dbReference type="Gene3D" id="3.40.50.450">
    <property type="match status" value="1"/>
</dbReference>
<dbReference type="NCBIfam" id="TIGR00732">
    <property type="entry name" value="dprA"/>
    <property type="match status" value="1"/>
</dbReference>
<evidence type="ECO:0000256" key="1">
    <source>
        <dbReference type="ARBA" id="ARBA00006525"/>
    </source>
</evidence>
<dbReference type="GO" id="GO:0009294">
    <property type="term" value="P:DNA-mediated transformation"/>
    <property type="evidence" value="ECO:0007669"/>
    <property type="project" value="InterPro"/>
</dbReference>
<sequence>MQKVRKRLIFLHRFMTRRMIHKITQFDKTLEKIFSFTPNEISHSLSIPLKKASTIYKKLNHLDHPQMMKKDEEIAQIVTIYDKEYPDQLKTIPDAPLVLYTLGNIALLKHLPSISVIGTRKPTNEAPQKLKQIVTPIIKNDWVIVSGLAYGIDSLAHKLALFHKGKTITVLGSGLNHIYPRENIQLFEQIAKMGLVVTEYPPDVPPRKYHFPERNRIISGLSLATLVIEATEKSGTLITVDQALDQGREVYAVPGSPLIKQTVGCHQMIQDGAKLIMCANDILDDWK</sequence>
<dbReference type="Pfam" id="PF02481">
    <property type="entry name" value="DNA_processg_A"/>
    <property type="match status" value="1"/>
</dbReference>
<evidence type="ECO:0000313" key="4">
    <source>
        <dbReference type="Proteomes" id="UP000247978"/>
    </source>
</evidence>
<dbReference type="InterPro" id="IPR057666">
    <property type="entry name" value="DrpA_SLOG"/>
</dbReference>
<accession>A0A2V3W8L1</accession>
<dbReference type="SUPFAM" id="SSF102405">
    <property type="entry name" value="MCP/YpsA-like"/>
    <property type="match status" value="1"/>
</dbReference>